<organism evidence="1">
    <name type="scientific">Alectorobius mimon</name>
    <dbReference type="NCBI Taxonomy" id="360319"/>
    <lineage>
        <taxon>Eukaryota</taxon>
        <taxon>Metazoa</taxon>
        <taxon>Ecdysozoa</taxon>
        <taxon>Arthropoda</taxon>
        <taxon>Chelicerata</taxon>
        <taxon>Arachnida</taxon>
        <taxon>Acari</taxon>
        <taxon>Parasitiformes</taxon>
        <taxon>Ixodida</taxon>
        <taxon>Ixodoidea</taxon>
        <taxon>Argasidae</taxon>
        <taxon>Ornithodorinae</taxon>
        <taxon>Alectorobius</taxon>
    </lineage>
</organism>
<dbReference type="EMBL" id="GEIB01000704">
    <property type="protein sequence ID" value="JAR87269.1"/>
    <property type="molecule type" value="Transcribed_RNA"/>
</dbReference>
<proteinExistence type="predicted"/>
<reference evidence="1" key="1">
    <citation type="submission" date="2016-03" db="EMBL/GenBank/DDBJ databases">
        <title>Gut transcriptome analysis on engorged females of Ornithodoros mimon (Acari: Argasidae) and phylogenetic inferences of soft ticks.</title>
        <authorList>
            <person name="Landulfo G.A."/>
            <person name="Giovanni D."/>
            <person name="Carvalho E."/>
            <person name="Junqueira-de-Azevedo I."/>
            <person name="Patane J."/>
            <person name="Mendoca R."/>
            <person name="Barros-Battesti D."/>
        </authorList>
    </citation>
    <scope>NUCLEOTIDE SEQUENCE</scope>
    <source>
        <strain evidence="1">Females</strain>
        <tissue evidence="1">Gut</tissue>
    </source>
</reference>
<accession>A0A147B908</accession>
<feature type="non-terminal residue" evidence="1">
    <location>
        <position position="274"/>
    </location>
</feature>
<dbReference type="SUPFAM" id="SSF49417">
    <property type="entry name" value="p53-like transcription factors"/>
    <property type="match status" value="1"/>
</dbReference>
<dbReference type="InterPro" id="IPR036960">
    <property type="entry name" value="T-box_sf"/>
</dbReference>
<dbReference type="InterPro" id="IPR008967">
    <property type="entry name" value="p53-like_TF_DNA-bd_sf"/>
</dbReference>
<dbReference type="Gene3D" id="2.60.40.820">
    <property type="entry name" value="Transcription factor, T-box"/>
    <property type="match status" value="1"/>
</dbReference>
<name>A0A147B908_9ACAR</name>
<feature type="non-terminal residue" evidence="1">
    <location>
        <position position="1"/>
    </location>
</feature>
<dbReference type="AlphaFoldDB" id="A0A147B908"/>
<sequence length="274" mass="30912">AQPSVLNRSTTLASNLAPRPFHSDIMTEDDTHLHSILKEILLDDEDEDQGGEKAAKLLESITSRSDDVASSCSPGDESLSMNQRCCCGASDRLDIENGSFLRDETSDICVYTGGRFPCLHVRLTNLKHHRTYYVALDFTLIGNKNGEDPLPTEYSEPYFAPRPNNLAGWNWMGNDLCFNLNSIANGGFQENYRRRNLFQMALKMACEYEPTLRVMPWGNELGGQVCTRFPLKSTAFLVVSLHSEARESRNNLMRDFLLVRKSEMSRSSVPDERC</sequence>
<dbReference type="GO" id="GO:0003700">
    <property type="term" value="F:DNA-binding transcription factor activity"/>
    <property type="evidence" value="ECO:0007669"/>
    <property type="project" value="InterPro"/>
</dbReference>
<evidence type="ECO:0000313" key="1">
    <source>
        <dbReference type="EMBL" id="JAR87269.1"/>
    </source>
</evidence>
<dbReference type="GO" id="GO:0006357">
    <property type="term" value="P:regulation of transcription by RNA polymerase II"/>
    <property type="evidence" value="ECO:0007669"/>
    <property type="project" value="UniProtKB-ARBA"/>
</dbReference>
<protein>
    <submittedName>
        <fullName evidence="1">Uncharacterized protein</fullName>
    </submittedName>
</protein>
<dbReference type="GO" id="GO:0005634">
    <property type="term" value="C:nucleus"/>
    <property type="evidence" value="ECO:0007669"/>
    <property type="project" value="InterPro"/>
</dbReference>